<feature type="compositionally biased region" description="Basic and acidic residues" evidence="2">
    <location>
        <begin position="320"/>
        <end position="331"/>
    </location>
</feature>
<comment type="caution">
    <text evidence="4">The sequence shown here is derived from an EMBL/GenBank/DDBJ whole genome shotgun (WGS) entry which is preliminary data.</text>
</comment>
<evidence type="ECO:0000313" key="4">
    <source>
        <dbReference type="EMBL" id="KAI5406812.1"/>
    </source>
</evidence>
<feature type="compositionally biased region" description="Low complexity" evidence="2">
    <location>
        <begin position="352"/>
        <end position="369"/>
    </location>
</feature>
<name>A0A9D4WS27_PEA</name>
<protein>
    <recommendedName>
        <fullName evidence="3">SWIM-type domain-containing protein</fullName>
    </recommendedName>
</protein>
<evidence type="ECO:0000256" key="1">
    <source>
        <dbReference type="PROSITE-ProRule" id="PRU00325"/>
    </source>
</evidence>
<keyword evidence="1" id="KW-0863">Zinc-finger</keyword>
<sequence>MGYPGVLKMCYDFADTLKELINDFSAIELLNWSKTHDKGQHNITETDIVEGQHDIPKTDITEGQQSDDNALGCRFDDSDDEVLNDGIDEVLVGVRGFVAGENDQEVDELKVDDASKGKKVRVVDLRKKKDKGSFNKKKGRPCKQMVEEAISVENEPSSDEDTIDFGFVERRKGKVVDRGLSDSDYIYEKLETDEDSSSDYSDKGSKEKYPSFVMPKKFVDYKWVLGDKFTVDLKQKERSCKSWMLTGIPCYHAIACIQSRAKDPADYIPTMYTMEAYQACYRLIIYLTNGQYLWEETPYSNILPPPSRRAPGRPKRRRNKDADEKRKDTKTISRKGLPNKCSGYGKSGHNKASCPTAPSQPASSQPASF</sequence>
<reference evidence="4 5" key="1">
    <citation type="journal article" date="2022" name="Nat. Genet.">
        <title>Improved pea reference genome and pan-genome highlight genomic features and evolutionary characteristics.</title>
        <authorList>
            <person name="Yang T."/>
            <person name="Liu R."/>
            <person name="Luo Y."/>
            <person name="Hu S."/>
            <person name="Wang D."/>
            <person name="Wang C."/>
            <person name="Pandey M.K."/>
            <person name="Ge S."/>
            <person name="Xu Q."/>
            <person name="Li N."/>
            <person name="Li G."/>
            <person name="Huang Y."/>
            <person name="Saxena R.K."/>
            <person name="Ji Y."/>
            <person name="Li M."/>
            <person name="Yan X."/>
            <person name="He Y."/>
            <person name="Liu Y."/>
            <person name="Wang X."/>
            <person name="Xiang C."/>
            <person name="Varshney R.K."/>
            <person name="Ding H."/>
            <person name="Gao S."/>
            <person name="Zong X."/>
        </authorList>
    </citation>
    <scope>NUCLEOTIDE SEQUENCE [LARGE SCALE GENOMIC DNA]</scope>
    <source>
        <strain evidence="4 5">cv. Zhongwan 6</strain>
    </source>
</reference>
<evidence type="ECO:0000259" key="3">
    <source>
        <dbReference type="PROSITE" id="PS50966"/>
    </source>
</evidence>
<accession>A0A9D4WS27</accession>
<keyword evidence="1" id="KW-0862">Zinc</keyword>
<dbReference type="Proteomes" id="UP001058974">
    <property type="component" value="Chromosome 5"/>
</dbReference>
<dbReference type="Gramene" id="Psat05G0318100-T1">
    <property type="protein sequence ID" value="KAI5406812.1"/>
    <property type="gene ID" value="KIW84_053181"/>
</dbReference>
<dbReference type="PANTHER" id="PTHR31973:SF197">
    <property type="entry name" value="SWIM-TYPE DOMAIN-CONTAINING PROTEIN"/>
    <property type="match status" value="1"/>
</dbReference>
<feature type="compositionally biased region" description="Basic residues" evidence="2">
    <location>
        <begin position="310"/>
        <end position="319"/>
    </location>
</feature>
<evidence type="ECO:0000313" key="5">
    <source>
        <dbReference type="Proteomes" id="UP001058974"/>
    </source>
</evidence>
<keyword evidence="1" id="KW-0479">Metal-binding</keyword>
<dbReference type="AlphaFoldDB" id="A0A9D4WS27"/>
<organism evidence="4 5">
    <name type="scientific">Pisum sativum</name>
    <name type="common">Garden pea</name>
    <name type="synonym">Lathyrus oleraceus</name>
    <dbReference type="NCBI Taxonomy" id="3888"/>
    <lineage>
        <taxon>Eukaryota</taxon>
        <taxon>Viridiplantae</taxon>
        <taxon>Streptophyta</taxon>
        <taxon>Embryophyta</taxon>
        <taxon>Tracheophyta</taxon>
        <taxon>Spermatophyta</taxon>
        <taxon>Magnoliopsida</taxon>
        <taxon>eudicotyledons</taxon>
        <taxon>Gunneridae</taxon>
        <taxon>Pentapetalae</taxon>
        <taxon>rosids</taxon>
        <taxon>fabids</taxon>
        <taxon>Fabales</taxon>
        <taxon>Fabaceae</taxon>
        <taxon>Papilionoideae</taxon>
        <taxon>50 kb inversion clade</taxon>
        <taxon>NPAAA clade</taxon>
        <taxon>Hologalegina</taxon>
        <taxon>IRL clade</taxon>
        <taxon>Fabeae</taxon>
        <taxon>Lathyrus</taxon>
    </lineage>
</organism>
<dbReference type="EMBL" id="JAMSHJ010000005">
    <property type="protein sequence ID" value="KAI5406812.1"/>
    <property type="molecule type" value="Genomic_DNA"/>
</dbReference>
<keyword evidence="5" id="KW-1185">Reference proteome</keyword>
<evidence type="ECO:0000256" key="2">
    <source>
        <dbReference type="SAM" id="MobiDB-lite"/>
    </source>
</evidence>
<dbReference type="GO" id="GO:0008270">
    <property type="term" value="F:zinc ion binding"/>
    <property type="evidence" value="ECO:0007669"/>
    <property type="project" value="UniProtKB-KW"/>
</dbReference>
<feature type="region of interest" description="Disordered" evidence="2">
    <location>
        <begin position="303"/>
        <end position="369"/>
    </location>
</feature>
<proteinExistence type="predicted"/>
<feature type="domain" description="SWIM-type" evidence="3">
    <location>
        <begin position="229"/>
        <end position="261"/>
    </location>
</feature>
<dbReference type="PROSITE" id="PS50966">
    <property type="entry name" value="ZF_SWIM"/>
    <property type="match status" value="1"/>
</dbReference>
<dbReference type="InterPro" id="IPR007527">
    <property type="entry name" value="Znf_SWIM"/>
</dbReference>
<dbReference type="PANTHER" id="PTHR31973">
    <property type="entry name" value="POLYPROTEIN, PUTATIVE-RELATED"/>
    <property type="match status" value="1"/>
</dbReference>
<gene>
    <name evidence="4" type="ORF">KIW84_053181</name>
</gene>